<dbReference type="EMBL" id="JAGYPN010000002">
    <property type="protein sequence ID" value="MBS4223244.1"/>
    <property type="molecule type" value="Genomic_DNA"/>
</dbReference>
<sequence length="544" mass="61911">MKKKSFFAFIFILISVLMITGCNKEEASKKKKGSESDGPVRISVFSQQDASRNLETNSFTKFVEKEFNIKFDWQVTTYDATVAAEARNISLASGDYPDLFLLIPWVDQFSQTDLLRYGKQGVVLPLNDLIRDHAPNIQRLLDEHMYYKAMSTAPDGNIYGLPQLIECYHCSYPNKYWMNTAWLEKLGLEQPRTVDDLREVLLAFKNKDPNGNGKADEVPLSGTPERFHDIPLPYLMNGFIYDDAISRLILDNGKVDFVANKEGWKEGLKYIQTLYKEGLIDPGSFTQNAEALQKLGNNADGEILGSGTVMHPGIFVSEPEYQKDYDPVAPLEGPNGSFAVYNYPSSPGGTFVLTNKASEEVQIAAIKMLDYMFTPEGSTRAHFGEEGKSWKRPEEGDKAIEEGVEPFLKTIPGVEGEEPRNDSWGAAAQYFHPKEYRDSWVQVEDIYSSEGYERRLQEATKLYDGKQPKEVFPHWTVWIEPELADEVAMMETNIKDYIEQNALQFITGAKDIDKEWDSYVKGYDQLNLPRYLEIMQKAYDNLDL</sequence>
<dbReference type="PROSITE" id="PS51257">
    <property type="entry name" value="PROKAR_LIPOPROTEIN"/>
    <property type="match status" value="1"/>
</dbReference>
<dbReference type="PANTHER" id="PTHR43649:SF12">
    <property type="entry name" value="DIACETYLCHITOBIOSE BINDING PROTEIN DASA"/>
    <property type="match status" value="1"/>
</dbReference>
<name>A0A942Z439_9BACI</name>
<reference evidence="1 2" key="1">
    <citation type="submission" date="2021-05" db="EMBL/GenBank/DDBJ databases">
        <title>Novel Bacillus species.</title>
        <authorList>
            <person name="Liu G."/>
        </authorList>
    </citation>
    <scope>NUCLEOTIDE SEQUENCE [LARGE SCALE GENOMIC DNA]</scope>
    <source>
        <strain evidence="1 2">FJAT-49682</strain>
    </source>
</reference>
<gene>
    <name evidence="1" type="ORF">KHA91_10860</name>
</gene>
<dbReference type="Proteomes" id="UP000676456">
    <property type="component" value="Unassembled WGS sequence"/>
</dbReference>
<dbReference type="CDD" id="cd13581">
    <property type="entry name" value="PBP2_AlgQ_like_2"/>
    <property type="match status" value="1"/>
</dbReference>
<dbReference type="AlphaFoldDB" id="A0A942Z439"/>
<organism evidence="1 2">
    <name type="scientific">Lederbergia citrea</name>
    <dbReference type="NCBI Taxonomy" id="2833581"/>
    <lineage>
        <taxon>Bacteria</taxon>
        <taxon>Bacillati</taxon>
        <taxon>Bacillota</taxon>
        <taxon>Bacilli</taxon>
        <taxon>Bacillales</taxon>
        <taxon>Bacillaceae</taxon>
        <taxon>Lederbergia</taxon>
    </lineage>
</organism>
<evidence type="ECO:0000313" key="2">
    <source>
        <dbReference type="Proteomes" id="UP000676456"/>
    </source>
</evidence>
<evidence type="ECO:0000313" key="1">
    <source>
        <dbReference type="EMBL" id="MBS4223244.1"/>
    </source>
</evidence>
<keyword evidence="2" id="KW-1185">Reference proteome</keyword>
<comment type="caution">
    <text evidence="1">The sequence shown here is derived from an EMBL/GenBank/DDBJ whole genome shotgun (WGS) entry which is preliminary data.</text>
</comment>
<dbReference type="PANTHER" id="PTHR43649">
    <property type="entry name" value="ARABINOSE-BINDING PROTEIN-RELATED"/>
    <property type="match status" value="1"/>
</dbReference>
<dbReference type="Pfam" id="PF13416">
    <property type="entry name" value="SBP_bac_8"/>
    <property type="match status" value="1"/>
</dbReference>
<dbReference type="RefSeq" id="WP_213098274.1">
    <property type="nucleotide sequence ID" value="NZ_JAGYPH010000002.1"/>
</dbReference>
<accession>A0A942Z439</accession>
<proteinExistence type="predicted"/>
<dbReference type="InterPro" id="IPR006059">
    <property type="entry name" value="SBP"/>
</dbReference>
<dbReference type="SUPFAM" id="SSF53850">
    <property type="entry name" value="Periplasmic binding protein-like II"/>
    <property type="match status" value="1"/>
</dbReference>
<dbReference type="Gene3D" id="3.40.190.10">
    <property type="entry name" value="Periplasmic binding protein-like II"/>
    <property type="match status" value="2"/>
</dbReference>
<dbReference type="InterPro" id="IPR050490">
    <property type="entry name" value="Bact_solute-bd_prot1"/>
</dbReference>
<protein>
    <submittedName>
        <fullName evidence="1">ABC transporter substrate-binding protein</fullName>
    </submittedName>
</protein>